<dbReference type="RefSeq" id="WP_015064182.1">
    <property type="nucleotide sequence ID" value="NC_019382.1"/>
</dbReference>
<keyword evidence="2" id="KW-1003">Cell membrane</keyword>
<dbReference type="SMART" id="SM01049">
    <property type="entry name" value="Cache_2"/>
    <property type="match status" value="1"/>
</dbReference>
<dbReference type="GO" id="GO:0005886">
    <property type="term" value="C:plasma membrane"/>
    <property type="evidence" value="ECO:0007669"/>
    <property type="project" value="UniProtKB-SubCell"/>
</dbReference>
<dbReference type="SMART" id="SM00331">
    <property type="entry name" value="PP2C_SIG"/>
    <property type="match status" value="1"/>
</dbReference>
<sequence>MFMRRTPRLELPLSLRGKFLLLIASTLLLVGIVVMLVTQRDVTNNIIKNELHAVSNIMDLVVRDTDTRWSTLLDDKIRTIRESRRQLIQLSAVVISVLNAYAAQAERGHVTTGAAKGMARVWLNHLDLGPRRVAFAYDAEGTVLASTNPRMIDRDLSGIRDFKGRPLAAAMYEESRNGGRGFAIYPSPLDESAQMRHAYFVYFPAWKWVLAISDSSQAIIDKVAAQKANMIAAIDRNLSELRLSRHGFVFVVADDGTVIVPPPPSAARLLDSTDVESGRVLHTMLAEISSTRGLTLRFTNGESAWQIDALRYKPLHWTIIGVVPEPDLTDPAQNLVRRQALIFAATLLAGLMLAWVVAVRIARPLAQLSNYARQLPNQDLTEPIRVPPSVACLPRRRRDEVGQLAESFLFMNEQLHHNVRALMAQISNRERLESELSIARSIQLGLLPQPLSDAATRGSQLRAVMYPAREVGGDFYDYFVLADGRLCFAIGDVSGKGVPAALFMAIVRTLIRSVAEEEHDPGAIATKVNHRLAENNPKLMFVTLLIGVFTPETGALAWVNAGHPPPLLIDERGEVRLLQGSSGAACGVLDNEAYSTLSTTLPNGTSLVAFTDGVTEAIHGGCAQYGLPRLVALMQGAPRAAAELIEHILHDLREFAADSEQSDDLTIIAIHRP</sequence>
<evidence type="ECO:0000259" key="8">
    <source>
        <dbReference type="PROSITE" id="PS50885"/>
    </source>
</evidence>
<dbReference type="EMBL" id="HE965806">
    <property type="protein sequence ID" value="CCJ53731.1"/>
    <property type="molecule type" value="Genomic_DNA"/>
</dbReference>
<evidence type="ECO:0000313" key="10">
    <source>
        <dbReference type="Proteomes" id="UP000007564"/>
    </source>
</evidence>
<dbReference type="Proteomes" id="UP000007564">
    <property type="component" value="Chromosome"/>
</dbReference>
<dbReference type="InterPro" id="IPR001932">
    <property type="entry name" value="PPM-type_phosphatase-like_dom"/>
</dbReference>
<dbReference type="PANTHER" id="PTHR43156:SF2">
    <property type="entry name" value="STAGE II SPORULATION PROTEIN E"/>
    <property type="match status" value="1"/>
</dbReference>
<dbReference type="OrthoDB" id="9802500at2"/>
<keyword evidence="3 7" id="KW-0812">Transmembrane</keyword>
<proteinExistence type="predicted"/>
<dbReference type="PANTHER" id="PTHR43156">
    <property type="entry name" value="STAGE II SPORULATION PROTEIN E-RELATED"/>
    <property type="match status" value="1"/>
</dbReference>
<comment type="subcellular location">
    <subcellularLocation>
        <location evidence="1">Cell membrane</location>
        <topology evidence="1">Multi-pass membrane protein</topology>
    </subcellularLocation>
</comment>
<evidence type="ECO:0000256" key="5">
    <source>
        <dbReference type="ARBA" id="ARBA00022989"/>
    </source>
</evidence>
<dbReference type="Pfam" id="PF00672">
    <property type="entry name" value="HAMP"/>
    <property type="match status" value="1"/>
</dbReference>
<dbReference type="InterPro" id="IPR033480">
    <property type="entry name" value="sCache_2"/>
</dbReference>
<evidence type="ECO:0000256" key="4">
    <source>
        <dbReference type="ARBA" id="ARBA00022801"/>
    </source>
</evidence>
<feature type="domain" description="HAMP" evidence="8">
    <location>
        <begin position="359"/>
        <end position="420"/>
    </location>
</feature>
<dbReference type="CDD" id="cd06225">
    <property type="entry name" value="HAMP"/>
    <property type="match status" value="1"/>
</dbReference>
<dbReference type="GO" id="GO:0016791">
    <property type="term" value="F:phosphatase activity"/>
    <property type="evidence" value="ECO:0007669"/>
    <property type="project" value="TreeGrafter"/>
</dbReference>
<dbReference type="InterPro" id="IPR003660">
    <property type="entry name" value="HAMP_dom"/>
</dbReference>
<keyword evidence="5 7" id="KW-1133">Transmembrane helix</keyword>
<dbReference type="Gene3D" id="6.10.340.10">
    <property type="match status" value="1"/>
</dbReference>
<keyword evidence="4" id="KW-0378">Hydrolase</keyword>
<dbReference type="HOGENOM" id="CLU_020306_1_0_4"/>
<organism evidence="9 10">
    <name type="scientific">Bordetella bronchiseptica 253</name>
    <dbReference type="NCBI Taxonomy" id="568707"/>
    <lineage>
        <taxon>Bacteria</taxon>
        <taxon>Pseudomonadati</taxon>
        <taxon>Pseudomonadota</taxon>
        <taxon>Betaproteobacteria</taxon>
        <taxon>Burkholderiales</taxon>
        <taxon>Alcaligenaceae</taxon>
        <taxon>Bordetella</taxon>
    </lineage>
</organism>
<evidence type="ECO:0000256" key="7">
    <source>
        <dbReference type="SAM" id="Phobius"/>
    </source>
</evidence>
<gene>
    <name evidence="9" type="ORF">BN112_1814</name>
</gene>
<evidence type="ECO:0000313" key="9">
    <source>
        <dbReference type="EMBL" id="CCJ53731.1"/>
    </source>
</evidence>
<reference evidence="9 10" key="1">
    <citation type="journal article" date="2012" name="BMC Genomics">
        <title>Comparative genomics of the classical Bordetella subspecies: the evolution and exchange of virulence-associated diversity amongst closely related pathogens.</title>
        <authorList>
            <person name="Park J."/>
            <person name="Zhang Y."/>
            <person name="Buboltz A.M."/>
            <person name="Zhang X."/>
            <person name="Schuster S.C."/>
            <person name="Ahuja U."/>
            <person name="Liu M."/>
            <person name="Miller J.F."/>
            <person name="Sebaihia M."/>
            <person name="Bentley S.D."/>
            <person name="Parkhill J."/>
            <person name="Harvill E.T."/>
        </authorList>
    </citation>
    <scope>NUCLEOTIDE SEQUENCE [LARGE SCALE GENOMIC DNA]</scope>
    <source>
        <strain evidence="9 10">253</strain>
    </source>
</reference>
<dbReference type="SMART" id="SM00304">
    <property type="entry name" value="HAMP"/>
    <property type="match status" value="1"/>
</dbReference>
<dbReference type="InterPro" id="IPR052016">
    <property type="entry name" value="Bact_Sigma-Reg"/>
</dbReference>
<dbReference type="InterPro" id="IPR004010">
    <property type="entry name" value="Double_Cache_2"/>
</dbReference>
<evidence type="ECO:0000256" key="6">
    <source>
        <dbReference type="ARBA" id="ARBA00023136"/>
    </source>
</evidence>
<dbReference type="Gene3D" id="3.60.40.10">
    <property type="entry name" value="PPM-type phosphatase domain"/>
    <property type="match status" value="1"/>
</dbReference>
<dbReference type="SUPFAM" id="SSF81606">
    <property type="entry name" value="PP2C-like"/>
    <property type="match status" value="1"/>
</dbReference>
<dbReference type="Pfam" id="PF08269">
    <property type="entry name" value="dCache_2"/>
    <property type="match status" value="1"/>
</dbReference>
<accession>A0A0C6P679</accession>
<dbReference type="PROSITE" id="PS50885">
    <property type="entry name" value="HAMP"/>
    <property type="match status" value="1"/>
</dbReference>
<dbReference type="InterPro" id="IPR036457">
    <property type="entry name" value="PPM-type-like_dom_sf"/>
</dbReference>
<evidence type="ECO:0000256" key="1">
    <source>
        <dbReference type="ARBA" id="ARBA00004651"/>
    </source>
</evidence>
<dbReference type="AlphaFoldDB" id="A0A0C6P679"/>
<dbReference type="Pfam" id="PF07228">
    <property type="entry name" value="SpoIIE"/>
    <property type="match status" value="1"/>
</dbReference>
<feature type="transmembrane region" description="Helical" evidence="7">
    <location>
        <begin position="340"/>
        <end position="362"/>
    </location>
</feature>
<dbReference type="Gene3D" id="3.30.450.20">
    <property type="entry name" value="PAS domain"/>
    <property type="match status" value="1"/>
</dbReference>
<evidence type="ECO:0000256" key="2">
    <source>
        <dbReference type="ARBA" id="ARBA00022475"/>
    </source>
</evidence>
<name>A0A0C6P679_BORBO</name>
<dbReference type="CDD" id="cd18774">
    <property type="entry name" value="PDC2_HK_sensor"/>
    <property type="match status" value="2"/>
</dbReference>
<dbReference type="SUPFAM" id="SSF158472">
    <property type="entry name" value="HAMP domain-like"/>
    <property type="match status" value="1"/>
</dbReference>
<protein>
    <submittedName>
        <fullName evidence="9">Putative regulator</fullName>
    </submittedName>
</protein>
<evidence type="ECO:0000256" key="3">
    <source>
        <dbReference type="ARBA" id="ARBA00022692"/>
    </source>
</evidence>
<keyword evidence="6 7" id="KW-0472">Membrane</keyword>
<dbReference type="KEGG" id="bbh:BN112_1814"/>
<dbReference type="GO" id="GO:0007165">
    <property type="term" value="P:signal transduction"/>
    <property type="evidence" value="ECO:0007669"/>
    <property type="project" value="InterPro"/>
</dbReference>